<reference evidence="1" key="1">
    <citation type="submission" date="2014-11" db="EMBL/GenBank/DDBJ databases">
        <authorList>
            <person name="Amaro Gonzalez C."/>
        </authorList>
    </citation>
    <scope>NUCLEOTIDE SEQUENCE</scope>
</reference>
<protein>
    <submittedName>
        <fullName evidence="1">Uncharacterized protein</fullName>
    </submittedName>
</protein>
<sequence>MLACVTLLRAFARISCQRGNSAFAAMYTQVPLTHTTLSYENINEGKYGPVGHLTIFCVIYISQVK</sequence>
<accession>A0A0E9TUD3</accession>
<proteinExistence type="predicted"/>
<dbReference type="EMBL" id="GBXM01051391">
    <property type="protein sequence ID" value="JAH57186.1"/>
    <property type="molecule type" value="Transcribed_RNA"/>
</dbReference>
<evidence type="ECO:0000313" key="1">
    <source>
        <dbReference type="EMBL" id="JAH57186.1"/>
    </source>
</evidence>
<dbReference type="AlphaFoldDB" id="A0A0E9TUD3"/>
<organism evidence="1">
    <name type="scientific">Anguilla anguilla</name>
    <name type="common">European freshwater eel</name>
    <name type="synonym">Muraena anguilla</name>
    <dbReference type="NCBI Taxonomy" id="7936"/>
    <lineage>
        <taxon>Eukaryota</taxon>
        <taxon>Metazoa</taxon>
        <taxon>Chordata</taxon>
        <taxon>Craniata</taxon>
        <taxon>Vertebrata</taxon>
        <taxon>Euteleostomi</taxon>
        <taxon>Actinopterygii</taxon>
        <taxon>Neopterygii</taxon>
        <taxon>Teleostei</taxon>
        <taxon>Anguilliformes</taxon>
        <taxon>Anguillidae</taxon>
        <taxon>Anguilla</taxon>
    </lineage>
</organism>
<name>A0A0E9TUD3_ANGAN</name>
<reference evidence="1" key="2">
    <citation type="journal article" date="2015" name="Fish Shellfish Immunol.">
        <title>Early steps in the European eel (Anguilla anguilla)-Vibrio vulnificus interaction in the gills: Role of the RtxA13 toxin.</title>
        <authorList>
            <person name="Callol A."/>
            <person name="Pajuelo D."/>
            <person name="Ebbesson L."/>
            <person name="Teles M."/>
            <person name="MacKenzie S."/>
            <person name="Amaro C."/>
        </authorList>
    </citation>
    <scope>NUCLEOTIDE SEQUENCE</scope>
</reference>